<keyword evidence="5 8" id="KW-1133">Transmembrane helix</keyword>
<gene>
    <name evidence="10" type="ORF">GLS40_09645</name>
</gene>
<keyword evidence="2" id="KW-1003">Cell membrane</keyword>
<keyword evidence="6 8" id="KW-0472">Membrane</keyword>
<dbReference type="InterPro" id="IPR010656">
    <property type="entry name" value="DctM"/>
</dbReference>
<evidence type="ECO:0000256" key="6">
    <source>
        <dbReference type="ARBA" id="ARBA00023136"/>
    </source>
</evidence>
<feature type="transmembrane region" description="Helical" evidence="8">
    <location>
        <begin position="6"/>
        <end position="34"/>
    </location>
</feature>
<sequence length="434" mass="45269">MNTEVGFVGLAVLCVLLLVRVPLAVAMAGVAYVGTGYMVGWPAALSTLATTPYNFTASWTLSAIPMFLLMGYVSFYANLTNRLFDAARVVFRMIPGGLGIACIMACSGFAAACGSSLAGAAAMGRIAIPRMVAQGYHPGIACGLVAAGGTLGALIPPSILMILYCVFTETAVTPVFLGGISVGLLTAFGYCVVIYLVALFRPHLIPREAQDRDGTTTGQALGGVAPIIALILLVFGGMFGGLFTATEAGAVGAVGAILLAWFIGQLNTGSLLEAIRETLVTCSALFFVGVGTVLFTRFLSLSGVTGLIGNAFSDAGMSYWQIMLIIVLIYLVLGMFMEPLGAMLVTLPILLPILEANDLSLIWFGVVVVKLLEIGMITPPIGMNVFVIRSVASDYASLSQMFAGAVLFIVSDIFVLAAIIAFPSIVLFLPRLLG</sequence>
<keyword evidence="11" id="KW-1185">Reference proteome</keyword>
<feature type="transmembrane region" description="Helical" evidence="8">
    <location>
        <begin position="278"/>
        <end position="299"/>
    </location>
</feature>
<dbReference type="PIRSF" id="PIRSF006066">
    <property type="entry name" value="HI0050"/>
    <property type="match status" value="1"/>
</dbReference>
<keyword evidence="4 8" id="KW-0812">Transmembrane</keyword>
<evidence type="ECO:0000259" key="9">
    <source>
        <dbReference type="Pfam" id="PF06808"/>
    </source>
</evidence>
<comment type="caution">
    <text evidence="10">The sequence shown here is derived from an EMBL/GenBank/DDBJ whole genome shotgun (WGS) entry which is preliminary data.</text>
</comment>
<dbReference type="GO" id="GO:0022857">
    <property type="term" value="F:transmembrane transporter activity"/>
    <property type="evidence" value="ECO:0007669"/>
    <property type="project" value="UniProtKB-UniRule"/>
</dbReference>
<name>A0A844W3B3_9RHOB</name>
<comment type="subcellular location">
    <subcellularLocation>
        <location evidence="1 7">Cell inner membrane</location>
        <topology evidence="1 7">Multi-pass membrane protein</topology>
    </subcellularLocation>
</comment>
<feature type="transmembrane region" description="Helical" evidence="8">
    <location>
        <begin position="248"/>
        <end position="266"/>
    </location>
</feature>
<feature type="transmembrane region" description="Helical" evidence="8">
    <location>
        <begin position="359"/>
        <end position="381"/>
    </location>
</feature>
<keyword evidence="7" id="KW-0813">Transport</keyword>
<evidence type="ECO:0000313" key="11">
    <source>
        <dbReference type="Proteomes" id="UP000443843"/>
    </source>
</evidence>
<proteinExistence type="predicted"/>
<dbReference type="EMBL" id="WNXQ01000004">
    <property type="protein sequence ID" value="MWB78287.1"/>
    <property type="molecule type" value="Genomic_DNA"/>
</dbReference>
<dbReference type="PANTHER" id="PTHR33362:SF5">
    <property type="entry name" value="C4-DICARBOXYLATE TRAP TRANSPORTER LARGE PERMEASE PROTEIN DCTM"/>
    <property type="match status" value="1"/>
</dbReference>
<evidence type="ECO:0000256" key="7">
    <source>
        <dbReference type="RuleBase" id="RU369079"/>
    </source>
</evidence>
<evidence type="ECO:0000313" key="10">
    <source>
        <dbReference type="EMBL" id="MWB78287.1"/>
    </source>
</evidence>
<feature type="transmembrane region" description="Helical" evidence="8">
    <location>
        <begin position="140"/>
        <end position="164"/>
    </location>
</feature>
<feature type="transmembrane region" description="Helical" evidence="8">
    <location>
        <begin position="55"/>
        <end position="77"/>
    </location>
</feature>
<dbReference type="Proteomes" id="UP000443843">
    <property type="component" value="Unassembled WGS sequence"/>
</dbReference>
<keyword evidence="3 7" id="KW-0997">Cell inner membrane</keyword>
<accession>A0A844W3B3</accession>
<feature type="transmembrane region" description="Helical" evidence="8">
    <location>
        <begin position="176"/>
        <end position="200"/>
    </location>
</feature>
<comment type="function">
    <text evidence="7">Part of the tripartite ATP-independent periplasmic (TRAP) transport system.</text>
</comment>
<reference evidence="10 11" key="1">
    <citation type="submission" date="2019-11" db="EMBL/GenBank/DDBJ databases">
        <title>Pseudooceanicola pacifica sp. nov., isolated from deep-sea sediment of the Pacific Ocean.</title>
        <authorList>
            <person name="Lyu L."/>
        </authorList>
    </citation>
    <scope>NUCLEOTIDE SEQUENCE [LARGE SCALE GENOMIC DNA]</scope>
    <source>
        <strain evidence="10 11">216_PA32_1</strain>
    </source>
</reference>
<dbReference type="GO" id="GO:0005886">
    <property type="term" value="C:plasma membrane"/>
    <property type="evidence" value="ECO:0007669"/>
    <property type="project" value="UniProtKB-SubCell"/>
</dbReference>
<dbReference type="RefSeq" id="WP_160382548.1">
    <property type="nucleotide sequence ID" value="NZ_WNXQ01000004.1"/>
</dbReference>
<feature type="transmembrane region" description="Helical" evidence="8">
    <location>
        <begin position="220"/>
        <end position="242"/>
    </location>
</feature>
<dbReference type="AlphaFoldDB" id="A0A844W3B3"/>
<evidence type="ECO:0000256" key="4">
    <source>
        <dbReference type="ARBA" id="ARBA00022692"/>
    </source>
</evidence>
<feature type="transmembrane region" description="Helical" evidence="8">
    <location>
        <begin position="319"/>
        <end position="347"/>
    </location>
</feature>
<evidence type="ECO:0000256" key="3">
    <source>
        <dbReference type="ARBA" id="ARBA00022519"/>
    </source>
</evidence>
<evidence type="ECO:0000256" key="2">
    <source>
        <dbReference type="ARBA" id="ARBA00022475"/>
    </source>
</evidence>
<dbReference type="InterPro" id="IPR004681">
    <property type="entry name" value="TRAP_DctM"/>
</dbReference>
<evidence type="ECO:0000256" key="8">
    <source>
        <dbReference type="SAM" id="Phobius"/>
    </source>
</evidence>
<evidence type="ECO:0000256" key="1">
    <source>
        <dbReference type="ARBA" id="ARBA00004429"/>
    </source>
</evidence>
<dbReference type="Pfam" id="PF06808">
    <property type="entry name" value="DctM"/>
    <property type="match status" value="1"/>
</dbReference>
<evidence type="ECO:0000256" key="5">
    <source>
        <dbReference type="ARBA" id="ARBA00022989"/>
    </source>
</evidence>
<feature type="transmembrane region" description="Helical" evidence="8">
    <location>
        <begin position="97"/>
        <end position="128"/>
    </location>
</feature>
<feature type="transmembrane region" description="Helical" evidence="8">
    <location>
        <begin position="401"/>
        <end position="429"/>
    </location>
</feature>
<feature type="domain" description="TRAP C4-dicarboxylate transport system permease DctM subunit" evidence="9">
    <location>
        <begin position="10"/>
        <end position="425"/>
    </location>
</feature>
<protein>
    <submittedName>
        <fullName evidence="10">TRAP transporter large permease subunit</fullName>
    </submittedName>
</protein>
<organism evidence="10 11">
    <name type="scientific">Pseudooceanicola pacificus</name>
    <dbReference type="NCBI Taxonomy" id="2676438"/>
    <lineage>
        <taxon>Bacteria</taxon>
        <taxon>Pseudomonadati</taxon>
        <taxon>Pseudomonadota</taxon>
        <taxon>Alphaproteobacteria</taxon>
        <taxon>Rhodobacterales</taxon>
        <taxon>Paracoccaceae</taxon>
        <taxon>Pseudooceanicola</taxon>
    </lineage>
</organism>
<dbReference type="PANTHER" id="PTHR33362">
    <property type="entry name" value="SIALIC ACID TRAP TRANSPORTER PERMEASE PROTEIN SIAT-RELATED"/>
    <property type="match status" value="1"/>
</dbReference>